<feature type="transmembrane region" description="Helical" evidence="1">
    <location>
        <begin position="15"/>
        <end position="38"/>
    </location>
</feature>
<keyword evidence="1" id="KW-0472">Membrane</keyword>
<dbReference type="EMBL" id="MHMA01000003">
    <property type="protein sequence ID" value="OGZ20727.1"/>
    <property type="molecule type" value="Genomic_DNA"/>
</dbReference>
<dbReference type="AlphaFoldDB" id="A0A1G2E4C6"/>
<evidence type="ECO:0008006" key="4">
    <source>
        <dbReference type="Google" id="ProtNLM"/>
    </source>
</evidence>
<sequence length="122" mass="12919">MKYPALNIKHQRGVALYFALVIITMMLSMALGLSAIFIGQIKTIKQLGNSVLALAAADTGIEVILLNRNNPANIPETALSNGATYQVVVSRGGSSDCPAGSNYCIKSVGSYLGTKRAVEIIY</sequence>
<proteinExistence type="predicted"/>
<accession>A0A1G2E4C6</accession>
<evidence type="ECO:0000313" key="2">
    <source>
        <dbReference type="EMBL" id="OGZ20727.1"/>
    </source>
</evidence>
<keyword evidence="1" id="KW-1133">Transmembrane helix</keyword>
<protein>
    <recommendedName>
        <fullName evidence="4">Type 4 fimbrial biogenesis protein PilX N-terminal domain-containing protein</fullName>
    </recommendedName>
</protein>
<keyword evidence="1" id="KW-0812">Transmembrane</keyword>
<organism evidence="2 3">
    <name type="scientific">Candidatus Nealsonbacteria bacterium RIFCSPHIGHO2_01_FULL_43_31</name>
    <dbReference type="NCBI Taxonomy" id="1801665"/>
    <lineage>
        <taxon>Bacteria</taxon>
        <taxon>Candidatus Nealsoniibacteriota</taxon>
    </lineage>
</organism>
<evidence type="ECO:0000313" key="3">
    <source>
        <dbReference type="Proteomes" id="UP000178721"/>
    </source>
</evidence>
<reference evidence="2 3" key="1">
    <citation type="journal article" date="2016" name="Nat. Commun.">
        <title>Thousands of microbial genomes shed light on interconnected biogeochemical processes in an aquifer system.</title>
        <authorList>
            <person name="Anantharaman K."/>
            <person name="Brown C.T."/>
            <person name="Hug L.A."/>
            <person name="Sharon I."/>
            <person name="Castelle C.J."/>
            <person name="Probst A.J."/>
            <person name="Thomas B.C."/>
            <person name="Singh A."/>
            <person name="Wilkins M.J."/>
            <person name="Karaoz U."/>
            <person name="Brodie E.L."/>
            <person name="Williams K.H."/>
            <person name="Hubbard S.S."/>
            <person name="Banfield J.F."/>
        </authorList>
    </citation>
    <scope>NUCLEOTIDE SEQUENCE [LARGE SCALE GENOMIC DNA]</scope>
</reference>
<name>A0A1G2E4C6_9BACT</name>
<evidence type="ECO:0000256" key="1">
    <source>
        <dbReference type="SAM" id="Phobius"/>
    </source>
</evidence>
<comment type="caution">
    <text evidence="2">The sequence shown here is derived from an EMBL/GenBank/DDBJ whole genome shotgun (WGS) entry which is preliminary data.</text>
</comment>
<dbReference type="Proteomes" id="UP000178721">
    <property type="component" value="Unassembled WGS sequence"/>
</dbReference>
<gene>
    <name evidence="2" type="ORF">A2654_01275</name>
</gene>